<dbReference type="Pfam" id="PF00989">
    <property type="entry name" value="PAS"/>
    <property type="match status" value="1"/>
</dbReference>
<feature type="domain" description="Response regulatory" evidence="9">
    <location>
        <begin position="675"/>
        <end position="789"/>
    </location>
</feature>
<dbReference type="InterPro" id="IPR004358">
    <property type="entry name" value="Sig_transdc_His_kin-like_C"/>
</dbReference>
<dbReference type="CDD" id="cd00082">
    <property type="entry name" value="HisKA"/>
    <property type="match status" value="1"/>
</dbReference>
<evidence type="ECO:0000259" key="11">
    <source>
        <dbReference type="PROSITE" id="PS50887"/>
    </source>
</evidence>
<dbReference type="PANTHER" id="PTHR43547">
    <property type="entry name" value="TWO-COMPONENT HISTIDINE KINASE"/>
    <property type="match status" value="1"/>
</dbReference>
<gene>
    <name evidence="12" type="ordered locus">Hoch_3814</name>
</gene>
<dbReference type="CDD" id="cd00156">
    <property type="entry name" value="REC"/>
    <property type="match status" value="1"/>
</dbReference>
<dbReference type="InterPro" id="IPR000014">
    <property type="entry name" value="PAS"/>
</dbReference>
<dbReference type="InterPro" id="IPR003661">
    <property type="entry name" value="HisK_dim/P_dom"/>
</dbReference>
<dbReference type="FunFam" id="3.30.565.10:FF:000006">
    <property type="entry name" value="Sensor histidine kinase WalK"/>
    <property type="match status" value="1"/>
</dbReference>
<dbReference type="SUPFAM" id="SSF55874">
    <property type="entry name" value="ATPase domain of HSP90 chaperone/DNA topoisomerase II/histidine kinase"/>
    <property type="match status" value="1"/>
</dbReference>
<dbReference type="PROSITE" id="PS50109">
    <property type="entry name" value="HIS_KIN"/>
    <property type="match status" value="1"/>
</dbReference>
<dbReference type="HOGENOM" id="CLU_282108_0_0_7"/>
<dbReference type="InterPro" id="IPR036890">
    <property type="entry name" value="HATPase_C_sf"/>
</dbReference>
<dbReference type="KEGG" id="hoh:Hoch_3814"/>
<dbReference type="SMART" id="SM00448">
    <property type="entry name" value="REC"/>
    <property type="match status" value="2"/>
</dbReference>
<dbReference type="Proteomes" id="UP000001880">
    <property type="component" value="Chromosome"/>
</dbReference>
<dbReference type="Gene3D" id="3.30.450.20">
    <property type="entry name" value="PAS domain"/>
    <property type="match status" value="1"/>
</dbReference>
<evidence type="ECO:0000313" key="12">
    <source>
        <dbReference type="EMBL" id="ACY16314.1"/>
    </source>
</evidence>
<dbReference type="NCBIfam" id="TIGR00229">
    <property type="entry name" value="sensory_box"/>
    <property type="match status" value="1"/>
</dbReference>
<evidence type="ECO:0000259" key="8">
    <source>
        <dbReference type="PROSITE" id="PS50109"/>
    </source>
</evidence>
<dbReference type="InterPro" id="IPR043128">
    <property type="entry name" value="Rev_trsase/Diguanyl_cyclase"/>
</dbReference>
<dbReference type="Gene3D" id="1.10.287.130">
    <property type="match status" value="1"/>
</dbReference>
<dbReference type="PANTHER" id="PTHR43547:SF2">
    <property type="entry name" value="HYBRID SIGNAL TRANSDUCTION HISTIDINE KINASE C"/>
    <property type="match status" value="1"/>
</dbReference>
<evidence type="ECO:0000256" key="1">
    <source>
        <dbReference type="ARBA" id="ARBA00000085"/>
    </source>
</evidence>
<dbReference type="STRING" id="502025.Hoch_3814"/>
<feature type="domain" description="GGDEF" evidence="11">
    <location>
        <begin position="948"/>
        <end position="1102"/>
    </location>
</feature>
<dbReference type="Pfam" id="PF00990">
    <property type="entry name" value="GGDEF"/>
    <property type="match status" value="1"/>
</dbReference>
<dbReference type="eggNOG" id="COG5002">
    <property type="taxonomic scope" value="Bacteria"/>
</dbReference>
<accession>D0LZ52</accession>
<feature type="domain" description="Response regulatory" evidence="9">
    <location>
        <begin position="6"/>
        <end position="121"/>
    </location>
</feature>
<evidence type="ECO:0000259" key="9">
    <source>
        <dbReference type="PROSITE" id="PS50110"/>
    </source>
</evidence>
<feature type="compositionally biased region" description="Basic and acidic residues" evidence="7">
    <location>
        <begin position="1121"/>
        <end position="1131"/>
    </location>
</feature>
<dbReference type="SUPFAM" id="SSF47384">
    <property type="entry name" value="Homodimeric domain of signal transducing histidine kinase"/>
    <property type="match status" value="1"/>
</dbReference>
<dbReference type="PROSITE" id="PS50887">
    <property type="entry name" value="GGDEF"/>
    <property type="match status" value="1"/>
</dbReference>
<organism evidence="12 13">
    <name type="scientific">Haliangium ochraceum (strain DSM 14365 / JCM 11303 / SMP-2)</name>
    <dbReference type="NCBI Taxonomy" id="502025"/>
    <lineage>
        <taxon>Bacteria</taxon>
        <taxon>Pseudomonadati</taxon>
        <taxon>Myxococcota</taxon>
        <taxon>Polyangia</taxon>
        <taxon>Haliangiales</taxon>
        <taxon>Kofleriaceae</taxon>
        <taxon>Haliangium</taxon>
    </lineage>
</organism>
<dbReference type="Pfam" id="PF00512">
    <property type="entry name" value="HisKA"/>
    <property type="match status" value="1"/>
</dbReference>
<dbReference type="InterPro" id="IPR005467">
    <property type="entry name" value="His_kinase_dom"/>
</dbReference>
<dbReference type="Gene3D" id="3.30.450.40">
    <property type="match status" value="1"/>
</dbReference>
<dbReference type="InterPro" id="IPR001789">
    <property type="entry name" value="Sig_transdc_resp-reg_receiver"/>
</dbReference>
<dbReference type="eggNOG" id="COG0784">
    <property type="taxonomic scope" value="Bacteria"/>
</dbReference>
<dbReference type="GO" id="GO:0006355">
    <property type="term" value="P:regulation of DNA-templated transcription"/>
    <property type="evidence" value="ECO:0007669"/>
    <property type="project" value="InterPro"/>
</dbReference>
<dbReference type="InterPro" id="IPR000160">
    <property type="entry name" value="GGDEF_dom"/>
</dbReference>
<dbReference type="SUPFAM" id="SSF55073">
    <property type="entry name" value="Nucleotide cyclase"/>
    <property type="match status" value="1"/>
</dbReference>
<dbReference type="InterPro" id="IPR036097">
    <property type="entry name" value="HisK_dim/P_sf"/>
</dbReference>
<dbReference type="CDD" id="cd00130">
    <property type="entry name" value="PAS"/>
    <property type="match status" value="1"/>
</dbReference>
<evidence type="ECO:0000256" key="5">
    <source>
        <dbReference type="ARBA" id="ARBA00022777"/>
    </source>
</evidence>
<dbReference type="Pfam" id="PF02518">
    <property type="entry name" value="HATPase_c"/>
    <property type="match status" value="1"/>
</dbReference>
<dbReference type="eggNOG" id="COG2203">
    <property type="taxonomic scope" value="Bacteria"/>
</dbReference>
<comment type="catalytic activity">
    <reaction evidence="1">
        <text>ATP + protein L-histidine = ADP + protein N-phospho-L-histidine.</text>
        <dbReference type="EC" id="2.7.13.3"/>
    </reaction>
</comment>
<dbReference type="InterPro" id="IPR029787">
    <property type="entry name" value="Nucleotide_cyclase"/>
</dbReference>
<feature type="domain" description="Histidine kinase" evidence="8">
    <location>
        <begin position="431"/>
        <end position="652"/>
    </location>
</feature>
<keyword evidence="4" id="KW-0808">Transferase</keyword>
<dbReference type="InterPro" id="IPR003594">
    <property type="entry name" value="HATPase_dom"/>
</dbReference>
<dbReference type="EMBL" id="CP001804">
    <property type="protein sequence ID" value="ACY16314.1"/>
    <property type="molecule type" value="Genomic_DNA"/>
</dbReference>
<dbReference type="InterPro" id="IPR013767">
    <property type="entry name" value="PAS_fold"/>
</dbReference>
<dbReference type="EC" id="2.7.13.3" evidence="2"/>
<dbReference type="InterPro" id="IPR029016">
    <property type="entry name" value="GAF-like_dom_sf"/>
</dbReference>
<sequence length="1131" mass="124074">MAGRIKIVAIVDEPALAEEVRGELSRQYDLDIAITTEGARARLEANPDIDVVLLPEFSDEGPAVARAANLGELRPDVPILVVSADPESSDLNTAIHGQQIAGAVQVPWRSGELSMAVERTAEFGRLRRELDSMRDRMQRRLDALSIMNELASAIADSGTHDQLSRILSQGLYLIVRGVDIGVAFLTIDNGYAGFLHLHCHQPSDHGALRTARDRCMEIFRSLTGRIIEEDKLTVDISGDRLNLGDHARHEGSFSHVPIYVEGAVVGIILAGTTPAKQLTADEDKLMFFLAARAAEAMKRLSAQRDNERRKLSLMIEAMADGLIYAYASNNRVLINPAARQMLGIDAEQPVTTQFLKEKLGFYPFDLVAARKQSQGPSESVREEVRVGTRSFHSIVSPVRDRSGKLLGVVVVLRDMTEAKELARRQSEFVSVVSHELRTPLTSITGALDIVLSGYSGRVPDKQQRYLKMARESCAVLNALVDDLLDTANADDGDMPVHLRPLVVDDLALEVMDRYHEEAETKRIEIRLEREEENVRIVGDGDRLSQVLTNLLSNAVKFTTVQGQVSIDIFGKAVSDAFVCISVYNSGKPIPRAASERVFDKFEQLDDVTTRKVGGTGLGLPISRAIIEAHGGRIWLESLPTGTRFVFTLPITPDAIETSAQQQQQSDDEEGGTRNTVLIVAEQWRASYALKGILLMAGFQVLIAEDADEALALTREEQPSLAVIYTDTPDRDGLALVEIFRHDPDTRKTAVLVISGTEDLRDAASRANANEFLHTPLAPGAFVEACTRLIQETGRVNAHRVLVVDDDDAIRAICREVLENAGYAVRDVPDGYAALTETKRYRPDLLLLDIMMPEMDGFQTAERLKSDPSTSMTPIIFLSAKGATADKVRAFRSGAEDYVTKPFDAAELVARVSKTVERHSRELGASPTTQLPGADAIENEIERRLKRRGDDAICYLDLDNLKAFNDYYGYAKADGIIRQIGDVIRDVIAREGTGSDFIGHIAGDDFVFITSGERVDKVCRTICGTFDRLVPLYYNKHDREKGFIEAEDRFGVMRKFPIMSVSIAAVTVEGSDIQTYSDLAAVAAQGKKMAKEIPGSAYVRDDKSLLGSKPPPSTKASSGGAVKKDEAASSEA</sequence>
<evidence type="ECO:0000259" key="10">
    <source>
        <dbReference type="PROSITE" id="PS50113"/>
    </source>
</evidence>
<name>D0LZ52_HALO1</name>
<dbReference type="GO" id="GO:0000155">
    <property type="term" value="F:phosphorelay sensor kinase activity"/>
    <property type="evidence" value="ECO:0007669"/>
    <property type="project" value="InterPro"/>
</dbReference>
<evidence type="ECO:0000256" key="2">
    <source>
        <dbReference type="ARBA" id="ARBA00012438"/>
    </source>
</evidence>
<dbReference type="SUPFAM" id="SSF55785">
    <property type="entry name" value="PYP-like sensor domain (PAS domain)"/>
    <property type="match status" value="1"/>
</dbReference>
<dbReference type="PRINTS" id="PR00344">
    <property type="entry name" value="BCTRLSENSOR"/>
</dbReference>
<dbReference type="PROSITE" id="PS50113">
    <property type="entry name" value="PAC"/>
    <property type="match status" value="1"/>
</dbReference>
<dbReference type="RefSeq" id="WP_012828913.1">
    <property type="nucleotide sequence ID" value="NC_013440.1"/>
</dbReference>
<evidence type="ECO:0000256" key="3">
    <source>
        <dbReference type="ARBA" id="ARBA00022553"/>
    </source>
</evidence>
<comment type="caution">
    <text evidence="6">Lacks conserved residue(s) required for the propagation of feature annotation.</text>
</comment>
<dbReference type="Gene3D" id="3.40.50.2300">
    <property type="match status" value="3"/>
</dbReference>
<dbReference type="AlphaFoldDB" id="D0LZ52"/>
<keyword evidence="5" id="KW-0418">Kinase</keyword>
<dbReference type="eggNOG" id="COG3437">
    <property type="taxonomic scope" value="Bacteria"/>
</dbReference>
<feature type="modified residue" description="4-aspartylphosphate" evidence="6">
    <location>
        <position position="848"/>
    </location>
</feature>
<dbReference type="SMART" id="SM00388">
    <property type="entry name" value="HisKA"/>
    <property type="match status" value="1"/>
</dbReference>
<dbReference type="eggNOG" id="COG3706">
    <property type="taxonomic scope" value="Bacteria"/>
</dbReference>
<dbReference type="SUPFAM" id="SSF55781">
    <property type="entry name" value="GAF domain-like"/>
    <property type="match status" value="1"/>
</dbReference>
<dbReference type="InterPro" id="IPR000700">
    <property type="entry name" value="PAS-assoc_C"/>
</dbReference>
<evidence type="ECO:0000313" key="13">
    <source>
        <dbReference type="Proteomes" id="UP000001880"/>
    </source>
</evidence>
<feature type="domain" description="Response regulatory" evidence="9">
    <location>
        <begin position="799"/>
        <end position="915"/>
    </location>
</feature>
<dbReference type="Gene3D" id="3.30.70.270">
    <property type="match status" value="1"/>
</dbReference>
<keyword evidence="13" id="KW-1185">Reference proteome</keyword>
<dbReference type="Pfam" id="PF00072">
    <property type="entry name" value="Response_reg"/>
    <property type="match status" value="2"/>
</dbReference>
<reference evidence="12 13" key="1">
    <citation type="journal article" date="2010" name="Stand. Genomic Sci.">
        <title>Complete genome sequence of Haliangium ochraceum type strain (SMP-2).</title>
        <authorList>
            <consortium name="US DOE Joint Genome Institute (JGI-PGF)"/>
            <person name="Ivanova N."/>
            <person name="Daum C."/>
            <person name="Lang E."/>
            <person name="Abt B."/>
            <person name="Kopitz M."/>
            <person name="Saunders E."/>
            <person name="Lapidus A."/>
            <person name="Lucas S."/>
            <person name="Glavina Del Rio T."/>
            <person name="Nolan M."/>
            <person name="Tice H."/>
            <person name="Copeland A."/>
            <person name="Cheng J.F."/>
            <person name="Chen F."/>
            <person name="Bruce D."/>
            <person name="Goodwin L."/>
            <person name="Pitluck S."/>
            <person name="Mavromatis K."/>
            <person name="Pati A."/>
            <person name="Mikhailova N."/>
            <person name="Chen A."/>
            <person name="Palaniappan K."/>
            <person name="Land M."/>
            <person name="Hauser L."/>
            <person name="Chang Y.J."/>
            <person name="Jeffries C.D."/>
            <person name="Detter J.C."/>
            <person name="Brettin T."/>
            <person name="Rohde M."/>
            <person name="Goker M."/>
            <person name="Bristow J."/>
            <person name="Markowitz V."/>
            <person name="Eisen J.A."/>
            <person name="Hugenholtz P."/>
            <person name="Kyrpides N.C."/>
            <person name="Klenk H.P."/>
        </authorList>
    </citation>
    <scope>NUCLEOTIDE SEQUENCE [LARGE SCALE GENOMIC DNA]</scope>
    <source>
        <strain evidence="13">DSM 14365 / CIP 107738 / JCM 11303 / AJ 13395 / SMP-2</strain>
    </source>
</reference>
<dbReference type="Gene3D" id="3.30.565.10">
    <property type="entry name" value="Histidine kinase-like ATPase, C-terminal domain"/>
    <property type="match status" value="1"/>
</dbReference>
<dbReference type="InterPro" id="IPR011006">
    <property type="entry name" value="CheY-like_superfamily"/>
</dbReference>
<dbReference type="InterPro" id="IPR035965">
    <property type="entry name" value="PAS-like_dom_sf"/>
</dbReference>
<proteinExistence type="predicted"/>
<dbReference type="SMART" id="SM00267">
    <property type="entry name" value="GGDEF"/>
    <property type="match status" value="1"/>
</dbReference>
<evidence type="ECO:0000256" key="4">
    <source>
        <dbReference type="ARBA" id="ARBA00022679"/>
    </source>
</evidence>
<feature type="domain" description="PAC" evidence="10">
    <location>
        <begin position="376"/>
        <end position="427"/>
    </location>
</feature>
<evidence type="ECO:0000256" key="7">
    <source>
        <dbReference type="SAM" id="MobiDB-lite"/>
    </source>
</evidence>
<protein>
    <recommendedName>
        <fullName evidence="2">histidine kinase</fullName>
        <ecNumber evidence="2">2.7.13.3</ecNumber>
    </recommendedName>
</protein>
<dbReference type="SUPFAM" id="SSF52172">
    <property type="entry name" value="CheY-like"/>
    <property type="match status" value="3"/>
</dbReference>
<dbReference type="OrthoDB" id="5342753at2"/>
<dbReference type="PROSITE" id="PS50110">
    <property type="entry name" value="RESPONSE_REGULATORY"/>
    <property type="match status" value="3"/>
</dbReference>
<evidence type="ECO:0000256" key="6">
    <source>
        <dbReference type="PROSITE-ProRule" id="PRU00169"/>
    </source>
</evidence>
<keyword evidence="3 6" id="KW-0597">Phosphoprotein</keyword>
<dbReference type="SMART" id="SM00387">
    <property type="entry name" value="HATPase_c"/>
    <property type="match status" value="1"/>
</dbReference>
<feature type="region of interest" description="Disordered" evidence="7">
    <location>
        <begin position="1100"/>
        <end position="1131"/>
    </location>
</feature>